<sequence length="87" mass="10134">MNHPKNEAKTFTNKLAEYQQHQGDDREDVSRRQEGAEQIQKLEKFTLWNTANMVNIKPTQNQTQKHMHCSLRSSLLPLNLPQCISSE</sequence>
<reference evidence="1 2" key="1">
    <citation type="submission" date="2022-04" db="EMBL/GenBank/DDBJ databases">
        <title>Chromosome-level reference genomes for two strains of Caenorhabditis briggsae: an improved platform for comparative genomics.</title>
        <authorList>
            <person name="Stevens L."/>
            <person name="Andersen E."/>
        </authorList>
    </citation>
    <scope>NUCLEOTIDE SEQUENCE [LARGE SCALE GENOMIC DNA]</scope>
    <source>
        <strain evidence="1">VX34</strain>
        <tissue evidence="1">Whole-organism</tissue>
    </source>
</reference>
<evidence type="ECO:0000313" key="1">
    <source>
        <dbReference type="EMBL" id="UMM26006.1"/>
    </source>
</evidence>
<protein>
    <submittedName>
        <fullName evidence="1">Uncharacterized protein</fullName>
    </submittedName>
</protein>
<dbReference type="EMBL" id="CP092622">
    <property type="protein sequence ID" value="UMM26006.1"/>
    <property type="molecule type" value="Genomic_DNA"/>
</dbReference>
<evidence type="ECO:0000313" key="2">
    <source>
        <dbReference type="Proteomes" id="UP000829354"/>
    </source>
</evidence>
<keyword evidence="2" id="KW-1185">Reference proteome</keyword>
<proteinExistence type="predicted"/>
<gene>
    <name evidence="1" type="ORF">L5515_005584</name>
</gene>
<organism evidence="1 2">
    <name type="scientific">Caenorhabditis briggsae</name>
    <dbReference type="NCBI Taxonomy" id="6238"/>
    <lineage>
        <taxon>Eukaryota</taxon>
        <taxon>Metazoa</taxon>
        <taxon>Ecdysozoa</taxon>
        <taxon>Nematoda</taxon>
        <taxon>Chromadorea</taxon>
        <taxon>Rhabditida</taxon>
        <taxon>Rhabditina</taxon>
        <taxon>Rhabditomorpha</taxon>
        <taxon>Rhabditoidea</taxon>
        <taxon>Rhabditidae</taxon>
        <taxon>Peloderinae</taxon>
        <taxon>Caenorhabditis</taxon>
    </lineage>
</organism>
<accession>A0AAE9ER16</accession>
<dbReference type="AlphaFoldDB" id="A0AAE9ER16"/>
<dbReference type="Proteomes" id="UP000829354">
    <property type="component" value="Chromosome III"/>
</dbReference>
<name>A0AAE9ER16_CAEBR</name>